<feature type="region of interest" description="Disordered" evidence="1">
    <location>
        <begin position="18"/>
        <end position="48"/>
    </location>
</feature>
<accession>A0AAD5A421</accession>
<evidence type="ECO:0000313" key="3">
    <source>
        <dbReference type="EMBL" id="KAI5609381.1"/>
    </source>
</evidence>
<organism evidence="3 4">
    <name type="scientific">Silurus asotus</name>
    <name type="common">Amur catfish</name>
    <name type="synonym">Parasilurus asotus</name>
    <dbReference type="NCBI Taxonomy" id="30991"/>
    <lineage>
        <taxon>Eukaryota</taxon>
        <taxon>Metazoa</taxon>
        <taxon>Chordata</taxon>
        <taxon>Craniata</taxon>
        <taxon>Vertebrata</taxon>
        <taxon>Euteleostomi</taxon>
        <taxon>Actinopterygii</taxon>
        <taxon>Neopterygii</taxon>
        <taxon>Teleostei</taxon>
        <taxon>Ostariophysi</taxon>
        <taxon>Siluriformes</taxon>
        <taxon>Siluridae</taxon>
        <taxon>Silurus</taxon>
    </lineage>
</organism>
<dbReference type="AlphaFoldDB" id="A0AAD5A421"/>
<evidence type="ECO:0000313" key="4">
    <source>
        <dbReference type="Proteomes" id="UP001205998"/>
    </source>
</evidence>
<dbReference type="EMBL" id="MU578682">
    <property type="protein sequence ID" value="KAI5609381.1"/>
    <property type="molecule type" value="Genomic_DNA"/>
</dbReference>
<reference evidence="3" key="1">
    <citation type="submission" date="2018-07" db="EMBL/GenBank/DDBJ databases">
        <title>Comparative genomics of catfishes provides insights into carnivory and benthic adaptation.</title>
        <authorList>
            <person name="Zhang Y."/>
            <person name="Wang D."/>
            <person name="Peng Z."/>
            <person name="Zheng S."/>
            <person name="Shao F."/>
            <person name="Tao W."/>
        </authorList>
    </citation>
    <scope>NUCLEOTIDE SEQUENCE</scope>
    <source>
        <strain evidence="3">Chongqing</strain>
    </source>
</reference>
<feature type="compositionally biased region" description="Basic and acidic residues" evidence="1">
    <location>
        <begin position="18"/>
        <end position="37"/>
    </location>
</feature>
<proteinExistence type="predicted"/>
<comment type="caution">
    <text evidence="3">The sequence shown here is derived from an EMBL/GenBank/DDBJ whole genome shotgun (WGS) entry which is preliminary data.</text>
</comment>
<keyword evidence="4" id="KW-1185">Reference proteome</keyword>
<sequence>MGERTPLLHYRLAVSVHEDSGEQRAREELSERVEGRRRSSSHGHGQKLSTFSGVVIPTLLSMFSVVVFLRIEREGTKRNTER</sequence>
<keyword evidence="2" id="KW-0812">Transmembrane</keyword>
<gene>
    <name evidence="3" type="ORF">C0J50_12165</name>
</gene>
<keyword evidence="2" id="KW-1133">Transmembrane helix</keyword>
<evidence type="ECO:0000256" key="1">
    <source>
        <dbReference type="SAM" id="MobiDB-lite"/>
    </source>
</evidence>
<keyword evidence="2" id="KW-0472">Membrane</keyword>
<evidence type="ECO:0000256" key="2">
    <source>
        <dbReference type="SAM" id="Phobius"/>
    </source>
</evidence>
<protein>
    <submittedName>
        <fullName evidence="3">Uncharacterized protein</fullName>
    </submittedName>
</protein>
<feature type="transmembrane region" description="Helical" evidence="2">
    <location>
        <begin position="48"/>
        <end position="69"/>
    </location>
</feature>
<name>A0AAD5A421_SILAS</name>
<dbReference type="Proteomes" id="UP001205998">
    <property type="component" value="Unassembled WGS sequence"/>
</dbReference>